<dbReference type="Proteomes" id="UP001239462">
    <property type="component" value="Unassembled WGS sequence"/>
</dbReference>
<dbReference type="Pfam" id="PF06713">
    <property type="entry name" value="bPH_4"/>
    <property type="match status" value="1"/>
</dbReference>
<evidence type="ECO:0000313" key="3">
    <source>
        <dbReference type="EMBL" id="MDM4013948.1"/>
    </source>
</evidence>
<dbReference type="RefSeq" id="WP_289161671.1">
    <property type="nucleotide sequence ID" value="NZ_CP141221.1"/>
</dbReference>
<evidence type="ECO:0000256" key="1">
    <source>
        <dbReference type="SAM" id="Phobius"/>
    </source>
</evidence>
<name>A0ABT7PBS6_9BACT</name>
<accession>A0ABT7PBS6</accession>
<organism evidence="3 4">
    <name type="scientific">Roseiconus lacunae</name>
    <dbReference type="NCBI Taxonomy" id="2605694"/>
    <lineage>
        <taxon>Bacteria</taxon>
        <taxon>Pseudomonadati</taxon>
        <taxon>Planctomycetota</taxon>
        <taxon>Planctomycetia</taxon>
        <taxon>Pirellulales</taxon>
        <taxon>Pirellulaceae</taxon>
        <taxon>Roseiconus</taxon>
    </lineage>
</organism>
<keyword evidence="1" id="KW-0812">Transmembrane</keyword>
<dbReference type="InterPro" id="IPR009589">
    <property type="entry name" value="PH_YyaB-like"/>
</dbReference>
<keyword evidence="1" id="KW-0472">Membrane</keyword>
<evidence type="ECO:0000313" key="4">
    <source>
        <dbReference type="Proteomes" id="UP001239462"/>
    </source>
</evidence>
<feature type="domain" description="Uncharacterized protein YyaB-like PH" evidence="2">
    <location>
        <begin position="70"/>
        <end position="140"/>
    </location>
</feature>
<evidence type="ECO:0000259" key="2">
    <source>
        <dbReference type="Pfam" id="PF06713"/>
    </source>
</evidence>
<sequence length="146" mass="15904">MPSETSSPSRRIVYPSAVDWWLAALLMLGPLICVGVTGMLLIEGKNQDAFISLVTGAGVLLLTGLLVIPCRYTITEDTLAIRCGIVMSRIPLSQIRTIEPSGSWLSAPALSVRRVKITTASRFYLVSPIDRERFISELADAAQLDQ</sequence>
<keyword evidence="1" id="KW-1133">Transmembrane helix</keyword>
<keyword evidence="4" id="KW-1185">Reference proteome</keyword>
<comment type="caution">
    <text evidence="3">The sequence shown here is derived from an EMBL/GenBank/DDBJ whole genome shotgun (WGS) entry which is preliminary data.</text>
</comment>
<feature type="transmembrane region" description="Helical" evidence="1">
    <location>
        <begin position="20"/>
        <end position="42"/>
    </location>
</feature>
<protein>
    <submittedName>
        <fullName evidence="3">PH domain-containing protein</fullName>
    </submittedName>
</protein>
<proteinExistence type="predicted"/>
<reference evidence="3 4" key="1">
    <citation type="submission" date="2023-06" db="EMBL/GenBank/DDBJ databases">
        <title>Roseiconus lacunae JC819 isolated from Gulf of Mannar region, Tamil Nadu.</title>
        <authorList>
            <person name="Pk S."/>
            <person name="Ch S."/>
            <person name="Ch V.R."/>
        </authorList>
    </citation>
    <scope>NUCLEOTIDE SEQUENCE [LARGE SCALE GENOMIC DNA]</scope>
    <source>
        <strain evidence="3 4">JC819</strain>
    </source>
</reference>
<dbReference type="EMBL" id="JASZZN010000001">
    <property type="protein sequence ID" value="MDM4013948.1"/>
    <property type="molecule type" value="Genomic_DNA"/>
</dbReference>
<feature type="transmembrane region" description="Helical" evidence="1">
    <location>
        <begin position="49"/>
        <end position="68"/>
    </location>
</feature>
<gene>
    <name evidence="3" type="ORF">QTN89_00810</name>
</gene>